<accession>A0A1I5S8K8</accession>
<dbReference type="RefSeq" id="WP_092529753.1">
    <property type="nucleotide sequence ID" value="NZ_FOWW01000003.1"/>
</dbReference>
<dbReference type="OrthoDB" id="3285172at2"/>
<dbReference type="EMBL" id="FOWW01000003">
    <property type="protein sequence ID" value="SFP67031.1"/>
    <property type="molecule type" value="Genomic_DNA"/>
</dbReference>
<dbReference type="AlphaFoldDB" id="A0A1I5S8K8"/>
<gene>
    <name evidence="1" type="ORF">SAMN05421810_10347</name>
</gene>
<dbReference type="Proteomes" id="UP000198727">
    <property type="component" value="Unassembled WGS sequence"/>
</dbReference>
<reference evidence="2" key="1">
    <citation type="submission" date="2016-10" db="EMBL/GenBank/DDBJ databases">
        <authorList>
            <person name="Varghese N."/>
            <person name="Submissions S."/>
        </authorList>
    </citation>
    <scope>NUCLEOTIDE SEQUENCE [LARGE SCALE GENOMIC DNA]</scope>
    <source>
        <strain evidence="2">CGMCC 4.5579</strain>
    </source>
</reference>
<evidence type="ECO:0000313" key="1">
    <source>
        <dbReference type="EMBL" id="SFP67031.1"/>
    </source>
</evidence>
<keyword evidence="2" id="KW-1185">Reference proteome</keyword>
<protein>
    <submittedName>
        <fullName evidence="1">Uncharacterized protein</fullName>
    </submittedName>
</protein>
<proteinExistence type="predicted"/>
<organism evidence="1 2">
    <name type="scientific">Amycolatopsis arida</name>
    <dbReference type="NCBI Taxonomy" id="587909"/>
    <lineage>
        <taxon>Bacteria</taxon>
        <taxon>Bacillati</taxon>
        <taxon>Actinomycetota</taxon>
        <taxon>Actinomycetes</taxon>
        <taxon>Pseudonocardiales</taxon>
        <taxon>Pseudonocardiaceae</taxon>
        <taxon>Amycolatopsis</taxon>
    </lineage>
</organism>
<name>A0A1I5S8K8_9PSEU</name>
<evidence type="ECO:0000313" key="2">
    <source>
        <dbReference type="Proteomes" id="UP000198727"/>
    </source>
</evidence>
<sequence length="73" mass="8370">MFLQRTTYLSGVDQLTSYRENLACLDDDSRYLIVQPSWFRIDAASPQIRAAVKERYDCANAIDAEVVIACPRR</sequence>